<evidence type="ECO:0000256" key="3">
    <source>
        <dbReference type="ARBA" id="ARBA00022763"/>
    </source>
</evidence>
<proteinExistence type="predicted"/>
<keyword evidence="4" id="KW-0460">Magnesium</keyword>
<dbReference type="PROSITE" id="PS51471">
    <property type="entry name" value="FE2OG_OXY"/>
    <property type="match status" value="1"/>
</dbReference>
<reference evidence="10 11" key="1">
    <citation type="submission" date="2020-04" db="EMBL/GenBank/DDBJ databases">
        <authorList>
            <person name="De Canck E."/>
        </authorList>
    </citation>
    <scope>NUCLEOTIDE SEQUENCE [LARGE SCALE GENOMIC DNA]</scope>
    <source>
        <strain evidence="10 11">LMG 28138</strain>
    </source>
</reference>
<dbReference type="GO" id="GO:0140097">
    <property type="term" value="F:catalytic activity, acting on DNA"/>
    <property type="evidence" value="ECO:0007669"/>
    <property type="project" value="UniProtKB-ARBA"/>
</dbReference>
<evidence type="ECO:0000256" key="6">
    <source>
        <dbReference type="ARBA" id="ARBA00023002"/>
    </source>
</evidence>
<keyword evidence="5" id="KW-0223">Dioxygenase</keyword>
<evidence type="ECO:0000256" key="5">
    <source>
        <dbReference type="ARBA" id="ARBA00022964"/>
    </source>
</evidence>
<accession>A0A6S7CML2</accession>
<dbReference type="InterPro" id="IPR037151">
    <property type="entry name" value="AlkB-like_sf"/>
</dbReference>
<keyword evidence="6" id="KW-0560">Oxidoreductase</keyword>
<name>A0A6S7CML2_9BURK</name>
<dbReference type="Proteomes" id="UP000494115">
    <property type="component" value="Unassembled WGS sequence"/>
</dbReference>
<feature type="domain" description="Fe2OG dioxygenase" evidence="9">
    <location>
        <begin position="112"/>
        <end position="209"/>
    </location>
</feature>
<keyword evidence="11" id="KW-1185">Reference proteome</keyword>
<dbReference type="GO" id="GO:0032451">
    <property type="term" value="F:demethylase activity"/>
    <property type="evidence" value="ECO:0007669"/>
    <property type="project" value="UniProtKB-ARBA"/>
</dbReference>
<dbReference type="InterPro" id="IPR005123">
    <property type="entry name" value="Oxoglu/Fe-dep_dioxygenase_dom"/>
</dbReference>
<dbReference type="GO" id="GO:0051213">
    <property type="term" value="F:dioxygenase activity"/>
    <property type="evidence" value="ECO:0007669"/>
    <property type="project" value="UniProtKB-KW"/>
</dbReference>
<evidence type="ECO:0000256" key="7">
    <source>
        <dbReference type="ARBA" id="ARBA00023004"/>
    </source>
</evidence>
<evidence type="ECO:0000256" key="4">
    <source>
        <dbReference type="ARBA" id="ARBA00022842"/>
    </source>
</evidence>
<dbReference type="GO" id="GO:0006307">
    <property type="term" value="P:DNA alkylation repair"/>
    <property type="evidence" value="ECO:0007669"/>
    <property type="project" value="InterPro"/>
</dbReference>
<dbReference type="EMBL" id="CADIKM010000017">
    <property type="protein sequence ID" value="CAB3793455.1"/>
    <property type="molecule type" value="Genomic_DNA"/>
</dbReference>
<evidence type="ECO:0000313" key="11">
    <source>
        <dbReference type="Proteomes" id="UP000494115"/>
    </source>
</evidence>
<evidence type="ECO:0000259" key="9">
    <source>
        <dbReference type="PROSITE" id="PS51471"/>
    </source>
</evidence>
<dbReference type="PANTHER" id="PTHR31212:SF4">
    <property type="entry name" value="ALPHA-KETOGLUTARATE-DEPENDENT DIOXYGENASE ALKB HOMOLOG 3"/>
    <property type="match status" value="1"/>
</dbReference>
<evidence type="ECO:0000256" key="2">
    <source>
        <dbReference type="ARBA" id="ARBA00022723"/>
    </source>
</evidence>
<dbReference type="Pfam" id="PF13532">
    <property type="entry name" value="2OG-FeII_Oxy_2"/>
    <property type="match status" value="1"/>
</dbReference>
<evidence type="ECO:0000313" key="10">
    <source>
        <dbReference type="EMBL" id="CAB3793455.1"/>
    </source>
</evidence>
<keyword evidence="2" id="KW-0479">Metal-binding</keyword>
<gene>
    <name evidence="10" type="ORF">LMG28138_03541</name>
</gene>
<protein>
    <recommendedName>
        <fullName evidence="9">Fe2OG dioxygenase domain-containing protein</fullName>
    </recommendedName>
</protein>
<keyword evidence="8" id="KW-0234">DNA repair</keyword>
<dbReference type="SUPFAM" id="SSF51197">
    <property type="entry name" value="Clavaminate synthase-like"/>
    <property type="match status" value="1"/>
</dbReference>
<dbReference type="GO" id="GO:0016705">
    <property type="term" value="F:oxidoreductase activity, acting on paired donors, with incorporation or reduction of molecular oxygen"/>
    <property type="evidence" value="ECO:0007669"/>
    <property type="project" value="UniProtKB-ARBA"/>
</dbReference>
<comment type="cofactor">
    <cofactor evidence="1">
        <name>Fe(2+)</name>
        <dbReference type="ChEBI" id="CHEBI:29033"/>
    </cofactor>
</comment>
<dbReference type="PANTHER" id="PTHR31212">
    <property type="entry name" value="ALPHA-KETOGLUTARATE-DEPENDENT DIOXYGENASE ALKB HOMOLOG 3"/>
    <property type="match status" value="1"/>
</dbReference>
<dbReference type="AlphaFoldDB" id="A0A6S7CML2"/>
<dbReference type="FunFam" id="2.60.120.590:FF:000004">
    <property type="entry name" value="DNA oxidative demethylase ALKBH2"/>
    <property type="match status" value="1"/>
</dbReference>
<dbReference type="InterPro" id="IPR027450">
    <property type="entry name" value="AlkB-like"/>
</dbReference>
<dbReference type="Gene3D" id="2.60.120.590">
    <property type="entry name" value="Alpha-ketoglutarate-dependent dioxygenase AlkB-like"/>
    <property type="match status" value="1"/>
</dbReference>
<evidence type="ECO:0000256" key="1">
    <source>
        <dbReference type="ARBA" id="ARBA00001954"/>
    </source>
</evidence>
<dbReference type="GO" id="GO:0016787">
    <property type="term" value="F:hydrolase activity"/>
    <property type="evidence" value="ECO:0007669"/>
    <property type="project" value="UniProtKB-ARBA"/>
</dbReference>
<dbReference type="GO" id="GO:0046872">
    <property type="term" value="F:metal ion binding"/>
    <property type="evidence" value="ECO:0007669"/>
    <property type="project" value="UniProtKB-KW"/>
</dbReference>
<sequence>MQKPGIRAGLLFLVFLMFDLFDDIARPDIDWYPAWLSPDDATALFERLLAEVNWKQDSMRTPAGMVPFPRLTAWQGEPEAIYTYSGVRNIPDPWTPAVAQLRRAAEASSAASFNSVLINRYRTGADSLGWHADKEAVLGREPVIASISLGATRAFQFKHVKSGVLHTLNLSHGSLLVMRGRTQIDWVHRVPKAPKVVAERINLTFRSVSPAA</sequence>
<keyword evidence="3" id="KW-0227">DNA damage</keyword>
<evidence type="ECO:0000256" key="8">
    <source>
        <dbReference type="ARBA" id="ARBA00023204"/>
    </source>
</evidence>
<keyword evidence="7" id="KW-0408">Iron</keyword>
<organism evidence="10 11">
    <name type="scientific">Pararobbsia alpina</name>
    <dbReference type="NCBI Taxonomy" id="621374"/>
    <lineage>
        <taxon>Bacteria</taxon>
        <taxon>Pseudomonadati</taxon>
        <taxon>Pseudomonadota</taxon>
        <taxon>Betaproteobacteria</taxon>
        <taxon>Burkholderiales</taxon>
        <taxon>Burkholderiaceae</taxon>
        <taxon>Pararobbsia</taxon>
    </lineage>
</organism>
<dbReference type="InterPro" id="IPR032854">
    <property type="entry name" value="ALKBH3"/>
</dbReference>